<dbReference type="CDD" id="cd16359">
    <property type="entry name" value="VOC_BsCatE_like_C"/>
    <property type="match status" value="1"/>
</dbReference>
<dbReference type="SUPFAM" id="SSF54593">
    <property type="entry name" value="Glyoxalase/Bleomycin resistance protein/Dihydroxybiphenyl dioxygenase"/>
    <property type="match status" value="2"/>
</dbReference>
<dbReference type="Pfam" id="PF00903">
    <property type="entry name" value="Glyoxalase"/>
    <property type="match status" value="2"/>
</dbReference>
<dbReference type="PANTHER" id="PTHR43279">
    <property type="entry name" value="CATECHOL-2,3-DIOXYGENASE"/>
    <property type="match status" value="1"/>
</dbReference>
<evidence type="ECO:0000259" key="2">
    <source>
        <dbReference type="PROSITE" id="PS51819"/>
    </source>
</evidence>
<keyword evidence="4" id="KW-1185">Reference proteome</keyword>
<reference evidence="3 4" key="1">
    <citation type="submission" date="2022-06" db="EMBL/GenBank/DDBJ databases">
        <title>Halomicroarcula sp. a new haloarchaeum isolate from saline soil.</title>
        <authorList>
            <person name="Strakova D."/>
            <person name="Galisteo C."/>
            <person name="Sanchez-Porro C."/>
            <person name="Ventosa A."/>
        </authorList>
    </citation>
    <scope>NUCLEOTIDE SEQUENCE [LARGE SCALE GENOMIC DNA]</scope>
    <source>
        <strain evidence="3 4">S3CR25-11</strain>
    </source>
</reference>
<dbReference type="PANTHER" id="PTHR43279:SF1">
    <property type="entry name" value="CATECHOL-2,3-DIOXYGENASE"/>
    <property type="match status" value="1"/>
</dbReference>
<dbReference type="InterPro" id="IPR029068">
    <property type="entry name" value="Glyas_Bleomycin-R_OHBP_Dase"/>
</dbReference>
<keyword evidence="1" id="KW-0479">Metal-binding</keyword>
<organism evidence="3 4">
    <name type="scientific">Haloarcula onubensis</name>
    <dbReference type="NCBI Taxonomy" id="2950539"/>
    <lineage>
        <taxon>Archaea</taxon>
        <taxon>Methanobacteriati</taxon>
        <taxon>Methanobacteriota</taxon>
        <taxon>Stenosarchaea group</taxon>
        <taxon>Halobacteria</taxon>
        <taxon>Halobacteriales</taxon>
        <taxon>Haloarculaceae</taxon>
        <taxon>Haloarcula</taxon>
    </lineage>
</organism>
<accession>A0ABU2FQ03</accession>
<dbReference type="EMBL" id="JAMQOS010000004">
    <property type="protein sequence ID" value="MDS0282839.1"/>
    <property type="molecule type" value="Genomic_DNA"/>
</dbReference>
<name>A0ABU2FQ03_9EURY</name>
<feature type="domain" description="VOC" evidence="2">
    <location>
        <begin position="11"/>
        <end position="126"/>
    </location>
</feature>
<dbReference type="InterPro" id="IPR018146">
    <property type="entry name" value="Glyoxalase_1_CS"/>
</dbReference>
<feature type="domain" description="VOC" evidence="2">
    <location>
        <begin position="167"/>
        <end position="277"/>
    </location>
</feature>
<protein>
    <submittedName>
        <fullName evidence="3">VOC family protein</fullName>
    </submittedName>
</protein>
<dbReference type="RefSeq" id="WP_310900678.1">
    <property type="nucleotide sequence ID" value="NZ_JAMQOS010000004.1"/>
</dbReference>
<evidence type="ECO:0000313" key="3">
    <source>
        <dbReference type="EMBL" id="MDS0282839.1"/>
    </source>
</evidence>
<dbReference type="PROSITE" id="PS51819">
    <property type="entry name" value="VOC"/>
    <property type="match status" value="2"/>
</dbReference>
<dbReference type="InterPro" id="IPR004360">
    <property type="entry name" value="Glyas_Fos-R_dOase_dom"/>
</dbReference>
<evidence type="ECO:0000313" key="4">
    <source>
        <dbReference type="Proteomes" id="UP001268864"/>
    </source>
</evidence>
<comment type="caution">
    <text evidence="3">The sequence shown here is derived from an EMBL/GenBank/DDBJ whole genome shotgun (WGS) entry which is preliminary data.</text>
</comment>
<gene>
    <name evidence="3" type="ORF">NDI86_11950</name>
</gene>
<dbReference type="Gene3D" id="3.10.180.10">
    <property type="entry name" value="2,3-Dihydroxybiphenyl 1,2-Dioxygenase, domain 1"/>
    <property type="match status" value="2"/>
</dbReference>
<dbReference type="PROSITE" id="PS00934">
    <property type="entry name" value="GLYOXALASE_I_1"/>
    <property type="match status" value="1"/>
</dbReference>
<sequence>MDAEGLPPETAIGRVALTVGDVRDVAEFYERVVGLAVHERRDGSAVLGDGEIPLLELHEDRTAPERPRSAAGLFHTAFRVPSRGALGDALARLDEQWQLSGAADHLVSEALYCRDPEGNGVEIYRDRPRSAWEETPDGGVRMATKPLDTGGVRGAAAGDEIVPLGTDVGHVHLEVTDLDAARAFYADALGMSVRTTYEGACFLAAGGYHHHVGANVWNGRSTPASGRGLEWVELRLPTDAGVAAARERLERAGYAVEAVGDGVRVTDPDGIDLRLRS</sequence>
<dbReference type="Proteomes" id="UP001268864">
    <property type="component" value="Unassembled WGS sequence"/>
</dbReference>
<evidence type="ECO:0000256" key="1">
    <source>
        <dbReference type="ARBA" id="ARBA00022723"/>
    </source>
</evidence>
<proteinExistence type="predicted"/>
<dbReference type="InterPro" id="IPR037523">
    <property type="entry name" value="VOC_core"/>
</dbReference>